<feature type="region of interest" description="Disordered" evidence="1">
    <location>
        <begin position="1"/>
        <end position="44"/>
    </location>
</feature>
<evidence type="ECO:0000313" key="3">
    <source>
        <dbReference type="Proteomes" id="UP001279410"/>
    </source>
</evidence>
<evidence type="ECO:0000313" key="2">
    <source>
        <dbReference type="EMBL" id="GLD70868.1"/>
    </source>
</evidence>
<evidence type="ECO:0000256" key="1">
    <source>
        <dbReference type="SAM" id="MobiDB-lite"/>
    </source>
</evidence>
<name>A0AAD3NED8_LATJO</name>
<dbReference type="AlphaFoldDB" id="A0AAD3NED8"/>
<comment type="caution">
    <text evidence="2">The sequence shown here is derived from an EMBL/GenBank/DDBJ whole genome shotgun (WGS) entry which is preliminary data.</text>
</comment>
<organism evidence="2 3">
    <name type="scientific">Lates japonicus</name>
    <name type="common">Japanese lates</name>
    <dbReference type="NCBI Taxonomy" id="270547"/>
    <lineage>
        <taxon>Eukaryota</taxon>
        <taxon>Metazoa</taxon>
        <taxon>Chordata</taxon>
        <taxon>Craniata</taxon>
        <taxon>Vertebrata</taxon>
        <taxon>Euteleostomi</taxon>
        <taxon>Actinopterygii</taxon>
        <taxon>Neopterygii</taxon>
        <taxon>Teleostei</taxon>
        <taxon>Neoteleostei</taxon>
        <taxon>Acanthomorphata</taxon>
        <taxon>Carangaria</taxon>
        <taxon>Carangaria incertae sedis</taxon>
        <taxon>Centropomidae</taxon>
        <taxon>Lates</taxon>
    </lineage>
</organism>
<sequence>MSRVEGLRSQHPKYLKLPSPQQVLPQQSQQSTETPRSDSHADPWQEVLGLEDWTYFRTHALLSPPCTPPSSNPPRLAVIPSGPFPPVVLCCPV</sequence>
<proteinExistence type="predicted"/>
<accession>A0AAD3NED8</accession>
<gene>
    <name evidence="2" type="ORF">AKAME5_002218700</name>
</gene>
<dbReference type="EMBL" id="BRZM01000458">
    <property type="protein sequence ID" value="GLD70868.1"/>
    <property type="molecule type" value="Genomic_DNA"/>
</dbReference>
<dbReference type="Proteomes" id="UP001279410">
    <property type="component" value="Unassembled WGS sequence"/>
</dbReference>
<feature type="compositionally biased region" description="Low complexity" evidence="1">
    <location>
        <begin position="15"/>
        <end position="31"/>
    </location>
</feature>
<reference evidence="2" key="1">
    <citation type="submission" date="2022-08" db="EMBL/GenBank/DDBJ databases">
        <title>Genome sequencing of akame (Lates japonicus).</title>
        <authorList>
            <person name="Hashiguchi Y."/>
            <person name="Takahashi H."/>
        </authorList>
    </citation>
    <scope>NUCLEOTIDE SEQUENCE</scope>
    <source>
        <strain evidence="2">Kochi</strain>
    </source>
</reference>
<protein>
    <submittedName>
        <fullName evidence="2">Y-box-binding protein 2-A-like isoform X2</fullName>
    </submittedName>
</protein>
<keyword evidence="3" id="KW-1185">Reference proteome</keyword>